<evidence type="ECO:0000313" key="3">
    <source>
        <dbReference type="Proteomes" id="UP000799753"/>
    </source>
</evidence>
<dbReference type="Gene3D" id="3.10.120.10">
    <property type="entry name" value="Cytochrome b5-like heme/steroid binding domain"/>
    <property type="match status" value="1"/>
</dbReference>
<feature type="domain" description="Cytochrome b5 heme-binding" evidence="1">
    <location>
        <begin position="3"/>
        <end position="39"/>
    </location>
</feature>
<dbReference type="PROSITE" id="PS50255">
    <property type="entry name" value="CYTOCHROME_B5_2"/>
    <property type="match status" value="1"/>
</dbReference>
<dbReference type="SUPFAM" id="SSF55856">
    <property type="entry name" value="Cytochrome b5-like heme/steroid binding domain"/>
    <property type="match status" value="1"/>
</dbReference>
<evidence type="ECO:0000313" key="2">
    <source>
        <dbReference type="EMBL" id="KAF2641087.1"/>
    </source>
</evidence>
<dbReference type="InterPro" id="IPR001199">
    <property type="entry name" value="Cyt_B5-like_heme/steroid-bd"/>
</dbReference>
<organism evidence="2 3">
    <name type="scientific">Massarina eburnea CBS 473.64</name>
    <dbReference type="NCBI Taxonomy" id="1395130"/>
    <lineage>
        <taxon>Eukaryota</taxon>
        <taxon>Fungi</taxon>
        <taxon>Dikarya</taxon>
        <taxon>Ascomycota</taxon>
        <taxon>Pezizomycotina</taxon>
        <taxon>Dothideomycetes</taxon>
        <taxon>Pleosporomycetidae</taxon>
        <taxon>Pleosporales</taxon>
        <taxon>Massarineae</taxon>
        <taxon>Massarinaceae</taxon>
        <taxon>Massarina</taxon>
    </lineage>
</organism>
<dbReference type="Pfam" id="PF00173">
    <property type="entry name" value="Cyt-b5"/>
    <property type="match status" value="1"/>
</dbReference>
<sequence>MADKEYTYAEVLEHNTKKDLFVVVHDKVYNASSFVDEHPYVPRFSCRLHPQGSERTTMCPLNRITVPRIIIERARVGAKNATWADFFCAVVARKSFSTSAARTQQKLSRT</sequence>
<evidence type="ECO:0000259" key="1">
    <source>
        <dbReference type="PROSITE" id="PS50255"/>
    </source>
</evidence>
<name>A0A6A6S165_9PLEO</name>
<proteinExistence type="predicted"/>
<protein>
    <recommendedName>
        <fullName evidence="1">Cytochrome b5 heme-binding domain-containing protein</fullName>
    </recommendedName>
</protein>
<dbReference type="EMBL" id="MU006783">
    <property type="protein sequence ID" value="KAF2641087.1"/>
    <property type="molecule type" value="Genomic_DNA"/>
</dbReference>
<dbReference type="Proteomes" id="UP000799753">
    <property type="component" value="Unassembled WGS sequence"/>
</dbReference>
<dbReference type="AlphaFoldDB" id="A0A6A6S165"/>
<gene>
    <name evidence="2" type="ORF">P280DRAFT_468758</name>
</gene>
<keyword evidence="3" id="KW-1185">Reference proteome</keyword>
<dbReference type="InterPro" id="IPR036400">
    <property type="entry name" value="Cyt_B5-like_heme/steroid_sf"/>
</dbReference>
<accession>A0A6A6S165</accession>
<dbReference type="OrthoDB" id="260519at2759"/>
<reference evidence="2" key="1">
    <citation type="journal article" date="2020" name="Stud. Mycol.">
        <title>101 Dothideomycetes genomes: a test case for predicting lifestyles and emergence of pathogens.</title>
        <authorList>
            <person name="Haridas S."/>
            <person name="Albert R."/>
            <person name="Binder M."/>
            <person name="Bloem J."/>
            <person name="Labutti K."/>
            <person name="Salamov A."/>
            <person name="Andreopoulos B."/>
            <person name="Baker S."/>
            <person name="Barry K."/>
            <person name="Bills G."/>
            <person name="Bluhm B."/>
            <person name="Cannon C."/>
            <person name="Castanera R."/>
            <person name="Culley D."/>
            <person name="Daum C."/>
            <person name="Ezra D."/>
            <person name="Gonzalez J."/>
            <person name="Henrissat B."/>
            <person name="Kuo A."/>
            <person name="Liang C."/>
            <person name="Lipzen A."/>
            <person name="Lutzoni F."/>
            <person name="Magnuson J."/>
            <person name="Mondo S."/>
            <person name="Nolan M."/>
            <person name="Ohm R."/>
            <person name="Pangilinan J."/>
            <person name="Park H.-J."/>
            <person name="Ramirez L."/>
            <person name="Alfaro M."/>
            <person name="Sun H."/>
            <person name="Tritt A."/>
            <person name="Yoshinaga Y."/>
            <person name="Zwiers L.-H."/>
            <person name="Turgeon B."/>
            <person name="Goodwin S."/>
            <person name="Spatafora J."/>
            <person name="Crous P."/>
            <person name="Grigoriev I."/>
        </authorList>
    </citation>
    <scope>NUCLEOTIDE SEQUENCE</scope>
    <source>
        <strain evidence="2">CBS 473.64</strain>
    </source>
</reference>